<dbReference type="Gene3D" id="1.10.510.10">
    <property type="entry name" value="Transferase(Phosphotransferase) domain 1"/>
    <property type="match status" value="1"/>
</dbReference>
<evidence type="ECO:0000256" key="2">
    <source>
        <dbReference type="ARBA" id="ARBA00022553"/>
    </source>
</evidence>
<keyword evidence="4 11" id="KW-0812">Transmembrane</keyword>
<evidence type="ECO:0000256" key="7">
    <source>
        <dbReference type="ARBA" id="ARBA00022989"/>
    </source>
</evidence>
<evidence type="ECO:0000256" key="6">
    <source>
        <dbReference type="ARBA" id="ARBA00022737"/>
    </source>
</evidence>
<dbReference type="PANTHER" id="PTHR48007:SF47">
    <property type="entry name" value="PROTEIN KINASE DOMAIN-CONTAINING PROTEIN"/>
    <property type="match status" value="1"/>
</dbReference>
<dbReference type="EMBL" id="LFYR01000857">
    <property type="protein sequence ID" value="KMZ68216.1"/>
    <property type="molecule type" value="Genomic_DNA"/>
</dbReference>
<evidence type="ECO:0000313" key="14">
    <source>
        <dbReference type="EMBL" id="KMZ68216.1"/>
    </source>
</evidence>
<evidence type="ECO:0000256" key="11">
    <source>
        <dbReference type="SAM" id="Phobius"/>
    </source>
</evidence>
<keyword evidence="5 12" id="KW-0732">Signal</keyword>
<dbReference type="OrthoDB" id="346907at2759"/>
<dbReference type="Pfam" id="PF00560">
    <property type="entry name" value="LRR_1"/>
    <property type="match status" value="3"/>
</dbReference>
<protein>
    <submittedName>
        <fullName evidence="14">Receptor-like kinase</fullName>
    </submittedName>
</protein>
<dbReference type="FunFam" id="3.80.10.10:FF:000275">
    <property type="entry name" value="Leucine-rich repeat receptor-like protein kinase"/>
    <property type="match status" value="1"/>
</dbReference>
<reference evidence="15" key="1">
    <citation type="journal article" date="2016" name="Nature">
        <title>The genome of the seagrass Zostera marina reveals angiosperm adaptation to the sea.</title>
        <authorList>
            <person name="Olsen J.L."/>
            <person name="Rouze P."/>
            <person name="Verhelst B."/>
            <person name="Lin Y.-C."/>
            <person name="Bayer T."/>
            <person name="Collen J."/>
            <person name="Dattolo E."/>
            <person name="De Paoli E."/>
            <person name="Dittami S."/>
            <person name="Maumus F."/>
            <person name="Michel G."/>
            <person name="Kersting A."/>
            <person name="Lauritano C."/>
            <person name="Lohaus R."/>
            <person name="Toepel M."/>
            <person name="Tonon T."/>
            <person name="Vanneste K."/>
            <person name="Amirebrahimi M."/>
            <person name="Brakel J."/>
            <person name="Bostroem C."/>
            <person name="Chovatia M."/>
            <person name="Grimwood J."/>
            <person name="Jenkins J.W."/>
            <person name="Jueterbock A."/>
            <person name="Mraz A."/>
            <person name="Stam W.T."/>
            <person name="Tice H."/>
            <person name="Bornberg-Bauer E."/>
            <person name="Green P.J."/>
            <person name="Pearson G.A."/>
            <person name="Procaccini G."/>
            <person name="Duarte C.M."/>
            <person name="Schmutz J."/>
            <person name="Reusch T.B.H."/>
            <person name="Van de Peer Y."/>
        </authorList>
    </citation>
    <scope>NUCLEOTIDE SEQUENCE [LARGE SCALE GENOMIC DNA]</scope>
    <source>
        <strain evidence="15">cv. Finnish</strain>
    </source>
</reference>
<dbReference type="InterPro" id="IPR032675">
    <property type="entry name" value="LRR_dom_sf"/>
</dbReference>
<feature type="signal peptide" evidence="12">
    <location>
        <begin position="1"/>
        <end position="32"/>
    </location>
</feature>
<evidence type="ECO:0000256" key="10">
    <source>
        <dbReference type="SAM" id="MobiDB-lite"/>
    </source>
</evidence>
<dbReference type="PROSITE" id="PS50011">
    <property type="entry name" value="PROTEIN_KINASE_DOM"/>
    <property type="match status" value="1"/>
</dbReference>
<keyword evidence="2" id="KW-0597">Phosphoprotein</keyword>
<keyword evidence="7 11" id="KW-1133">Transmembrane helix</keyword>
<sequence>MRIDSTPKQRPKWRMPPLLLLLFLLLLHLSSSSILVAGLNLDGILLLSFKYSAIGDPLGVLSSWSYDDDMPCSWNGVICASFQGNSSGNGEGAETRVISLVLPNAKLLGKINGDLGFIKHLRHLDLSGNHLNGTLPTSLFNASELRVLSLSDNEISGEIPDLFEKISGLEVVNLSDNALVGTIPESLGQLPNLTAVSLSNNQLKGNIHGGYRQAEVVDFSSNLVKGELPGNEFGGESLKYLNFSNNRLSGQIPESFGLNFSSKMMLDLSVNNLTGTIPPAFSSLAAHKPSSFAGNPGLCGKPLKKLCTNPSTLSTDTPPNDSPPAFAAIPKSEDGGGNAVGSRTMHSTRGRGSVEKHGGMKPIIVAAIIIGDLAGIGFLSMLLLLFYHLRKKRKNQQERDVMTLKPTRIDRNLQVHQLGVSTITSSTEKRPTNKLSLCIGAKSNSVDDVSEMTASDTDVEDHALEKKRGLLVTVDSEIDLDLETLLKASAYIIGAAGSSIVYKAVLSNGTSLAVRRIADGDRLVKLKDFESHIRNISKLRHPNLVRIRGFYWGTDEKLLISDFAANGSLANISYKKTISSPFHLTWDLRLRIAKGVARGLAYLHEKKVVHGNLKPSNILLGPEMDAMLGDLGVERVASNNGHSTSGTWKAGSSFRYLGNSKRSTLSQSSLEEPSPSPLGGNLSSRYQAPECLQNLKPNWKWDVYSFGMVLLELLTGRLLSENELMEWNDIIFAPEERNRVLRLMDGGVRGEILGKEDVVLNCFRLGFGCVSDAPQRRPSMKEVTHILDRIPYSSSYFSTQPT</sequence>
<gene>
    <name evidence="14" type="ORF">ZOSMA_246G00070</name>
</gene>
<dbReference type="InterPro" id="IPR046959">
    <property type="entry name" value="PRK1-6/SRF4-like"/>
</dbReference>
<feature type="chain" id="PRO_5005527702" evidence="12">
    <location>
        <begin position="33"/>
        <end position="802"/>
    </location>
</feature>
<keyword evidence="14" id="KW-0808">Transferase</keyword>
<evidence type="ECO:0000256" key="1">
    <source>
        <dbReference type="ARBA" id="ARBA00004167"/>
    </source>
</evidence>
<dbReference type="GO" id="GO:0005524">
    <property type="term" value="F:ATP binding"/>
    <property type="evidence" value="ECO:0007669"/>
    <property type="project" value="InterPro"/>
</dbReference>
<feature type="region of interest" description="Disordered" evidence="10">
    <location>
        <begin position="329"/>
        <end position="355"/>
    </location>
</feature>
<dbReference type="FunFam" id="3.80.10.10:FF:000722">
    <property type="entry name" value="Leucine-rich repeat receptor-like protein kinase"/>
    <property type="match status" value="1"/>
</dbReference>
<dbReference type="PROSITE" id="PS51450">
    <property type="entry name" value="LRR"/>
    <property type="match status" value="2"/>
</dbReference>
<organism evidence="14 15">
    <name type="scientific">Zostera marina</name>
    <name type="common">Eelgrass</name>
    <dbReference type="NCBI Taxonomy" id="29655"/>
    <lineage>
        <taxon>Eukaryota</taxon>
        <taxon>Viridiplantae</taxon>
        <taxon>Streptophyta</taxon>
        <taxon>Embryophyta</taxon>
        <taxon>Tracheophyta</taxon>
        <taxon>Spermatophyta</taxon>
        <taxon>Magnoliopsida</taxon>
        <taxon>Liliopsida</taxon>
        <taxon>Zosteraceae</taxon>
        <taxon>Zostera</taxon>
    </lineage>
</organism>
<dbReference type="InterPro" id="IPR001245">
    <property type="entry name" value="Ser-Thr/Tyr_kinase_cat_dom"/>
</dbReference>
<proteinExistence type="predicted"/>
<keyword evidence="14" id="KW-0675">Receptor</keyword>
<keyword evidence="3" id="KW-0433">Leucine-rich repeat</keyword>
<evidence type="ECO:0000256" key="8">
    <source>
        <dbReference type="ARBA" id="ARBA00023136"/>
    </source>
</evidence>
<dbReference type="SUPFAM" id="SSF56112">
    <property type="entry name" value="Protein kinase-like (PK-like)"/>
    <property type="match status" value="1"/>
</dbReference>
<dbReference type="Pfam" id="PF13855">
    <property type="entry name" value="LRR_8"/>
    <property type="match status" value="1"/>
</dbReference>
<dbReference type="Proteomes" id="UP000036987">
    <property type="component" value="Unassembled WGS sequence"/>
</dbReference>
<comment type="caution">
    <text evidence="14">The sequence shown here is derived from an EMBL/GenBank/DDBJ whole genome shotgun (WGS) entry which is preliminary data.</text>
</comment>
<keyword evidence="15" id="KW-1185">Reference proteome</keyword>
<dbReference type="GO" id="GO:0004672">
    <property type="term" value="F:protein kinase activity"/>
    <property type="evidence" value="ECO:0007669"/>
    <property type="project" value="InterPro"/>
</dbReference>
<keyword evidence="9" id="KW-0325">Glycoprotein</keyword>
<feature type="domain" description="Protein kinase" evidence="13">
    <location>
        <begin position="487"/>
        <end position="797"/>
    </location>
</feature>
<evidence type="ECO:0000256" key="4">
    <source>
        <dbReference type="ARBA" id="ARBA00022692"/>
    </source>
</evidence>
<name>A0A0K9PGZ4_ZOSMR</name>
<dbReference type="SUPFAM" id="SSF52058">
    <property type="entry name" value="L domain-like"/>
    <property type="match status" value="1"/>
</dbReference>
<dbReference type="STRING" id="29655.A0A0K9PGZ4"/>
<evidence type="ECO:0000313" key="15">
    <source>
        <dbReference type="Proteomes" id="UP000036987"/>
    </source>
</evidence>
<comment type="subcellular location">
    <subcellularLocation>
        <location evidence="1">Membrane</location>
        <topology evidence="1">Single-pass membrane protein</topology>
    </subcellularLocation>
</comment>
<evidence type="ECO:0000256" key="9">
    <source>
        <dbReference type="ARBA" id="ARBA00023180"/>
    </source>
</evidence>
<dbReference type="OMA" id="PYQPPEW"/>
<evidence type="ECO:0000256" key="12">
    <source>
        <dbReference type="SAM" id="SignalP"/>
    </source>
</evidence>
<dbReference type="Gene3D" id="3.80.10.10">
    <property type="entry name" value="Ribonuclease Inhibitor"/>
    <property type="match status" value="2"/>
</dbReference>
<evidence type="ECO:0000256" key="5">
    <source>
        <dbReference type="ARBA" id="ARBA00022729"/>
    </source>
</evidence>
<evidence type="ECO:0000259" key="13">
    <source>
        <dbReference type="PROSITE" id="PS50011"/>
    </source>
</evidence>
<dbReference type="InterPro" id="IPR011009">
    <property type="entry name" value="Kinase-like_dom_sf"/>
</dbReference>
<dbReference type="Gene3D" id="3.30.200.20">
    <property type="entry name" value="Phosphorylase Kinase, domain 1"/>
    <property type="match status" value="1"/>
</dbReference>
<accession>A0A0K9PGZ4</accession>
<feature type="transmembrane region" description="Helical" evidence="11">
    <location>
        <begin position="363"/>
        <end position="389"/>
    </location>
</feature>
<dbReference type="InterPro" id="IPR013210">
    <property type="entry name" value="LRR_N_plant-typ"/>
</dbReference>
<evidence type="ECO:0000256" key="3">
    <source>
        <dbReference type="ARBA" id="ARBA00022614"/>
    </source>
</evidence>
<dbReference type="Pfam" id="PF07714">
    <property type="entry name" value="PK_Tyr_Ser-Thr"/>
    <property type="match status" value="1"/>
</dbReference>
<dbReference type="AlphaFoldDB" id="A0A0K9PGZ4"/>
<dbReference type="Pfam" id="PF00069">
    <property type="entry name" value="Pkinase"/>
    <property type="match status" value="1"/>
</dbReference>
<dbReference type="InterPro" id="IPR001611">
    <property type="entry name" value="Leu-rich_rpt"/>
</dbReference>
<dbReference type="GO" id="GO:0016020">
    <property type="term" value="C:membrane"/>
    <property type="evidence" value="ECO:0007669"/>
    <property type="project" value="UniProtKB-SubCell"/>
</dbReference>
<dbReference type="InterPro" id="IPR000719">
    <property type="entry name" value="Prot_kinase_dom"/>
</dbReference>
<keyword evidence="8 11" id="KW-0472">Membrane</keyword>
<keyword evidence="14" id="KW-0418">Kinase</keyword>
<dbReference type="PANTHER" id="PTHR48007">
    <property type="entry name" value="LEUCINE-RICH REPEAT RECEPTOR-LIKE PROTEIN KINASE PXC1"/>
    <property type="match status" value="1"/>
</dbReference>
<dbReference type="Pfam" id="PF08263">
    <property type="entry name" value="LRRNT_2"/>
    <property type="match status" value="1"/>
</dbReference>
<keyword evidence="6" id="KW-0677">Repeat</keyword>